<feature type="region of interest" description="Disordered" evidence="1">
    <location>
        <begin position="95"/>
        <end position="114"/>
    </location>
</feature>
<feature type="compositionally biased region" description="Basic residues" evidence="1">
    <location>
        <begin position="149"/>
        <end position="161"/>
    </location>
</feature>
<sequence>FSDAEYIEEANKQRDSSFYEAVLKKNKPKGTNLSPPINQNQSTSNEQGGFQEIDLNRPSASTSSVVGYLPLPDEELEMSPATSCQISPFDITPLPQVKKRTSNRGRKACKSTVITSTPYKTQLEEAKKAKEEKEAQQKAKNRITGGCRGNRKKGKQLVKKRLSFDERDEKVSGSEADESVSSGNSELEVPPGVIPAKEDDAACMFCDRKFSEDNKGELWVMCVMCSMWAHVDCAGAD</sequence>
<feature type="compositionally biased region" description="Basic and acidic residues" evidence="1">
    <location>
        <begin position="162"/>
        <end position="172"/>
    </location>
</feature>
<name>A0A1B6K4G2_9HEMI</name>
<dbReference type="AlphaFoldDB" id="A0A1B6K4G2"/>
<accession>A0A1B6K4G2</accession>
<protein>
    <recommendedName>
        <fullName evidence="3">Zinc finger PHD-type domain-containing protein</fullName>
    </recommendedName>
</protein>
<feature type="compositionally biased region" description="Basic and acidic residues" evidence="1">
    <location>
        <begin position="122"/>
        <end position="137"/>
    </location>
</feature>
<reference evidence="2" key="1">
    <citation type="submission" date="2015-11" db="EMBL/GenBank/DDBJ databases">
        <title>De novo transcriptome assembly of four potential Pierce s Disease insect vectors from Arizona vineyards.</title>
        <authorList>
            <person name="Tassone E.E."/>
        </authorList>
    </citation>
    <scope>NUCLEOTIDE SEQUENCE</scope>
</reference>
<gene>
    <name evidence="2" type="ORF">g.57539</name>
</gene>
<evidence type="ECO:0000313" key="2">
    <source>
        <dbReference type="EMBL" id="JAT06342.1"/>
    </source>
</evidence>
<feature type="non-terminal residue" evidence="2">
    <location>
        <position position="237"/>
    </location>
</feature>
<dbReference type="SUPFAM" id="SSF57903">
    <property type="entry name" value="FYVE/PHD zinc finger"/>
    <property type="match status" value="1"/>
</dbReference>
<feature type="non-terminal residue" evidence="2">
    <location>
        <position position="1"/>
    </location>
</feature>
<feature type="region of interest" description="Disordered" evidence="1">
    <location>
        <begin position="26"/>
        <end position="66"/>
    </location>
</feature>
<dbReference type="InterPro" id="IPR011011">
    <property type="entry name" value="Znf_FYVE_PHD"/>
</dbReference>
<evidence type="ECO:0000256" key="1">
    <source>
        <dbReference type="SAM" id="MobiDB-lite"/>
    </source>
</evidence>
<feature type="region of interest" description="Disordered" evidence="1">
    <location>
        <begin position="120"/>
        <end position="193"/>
    </location>
</feature>
<evidence type="ECO:0008006" key="3">
    <source>
        <dbReference type="Google" id="ProtNLM"/>
    </source>
</evidence>
<dbReference type="EMBL" id="GECU01001365">
    <property type="protein sequence ID" value="JAT06342.1"/>
    <property type="molecule type" value="Transcribed_RNA"/>
</dbReference>
<organism evidence="2">
    <name type="scientific">Homalodisca liturata</name>
    <dbReference type="NCBI Taxonomy" id="320908"/>
    <lineage>
        <taxon>Eukaryota</taxon>
        <taxon>Metazoa</taxon>
        <taxon>Ecdysozoa</taxon>
        <taxon>Arthropoda</taxon>
        <taxon>Hexapoda</taxon>
        <taxon>Insecta</taxon>
        <taxon>Pterygota</taxon>
        <taxon>Neoptera</taxon>
        <taxon>Paraneoptera</taxon>
        <taxon>Hemiptera</taxon>
        <taxon>Auchenorrhyncha</taxon>
        <taxon>Membracoidea</taxon>
        <taxon>Cicadellidae</taxon>
        <taxon>Cicadellinae</taxon>
        <taxon>Proconiini</taxon>
        <taxon>Homalodisca</taxon>
    </lineage>
</organism>
<feature type="compositionally biased region" description="Polar residues" evidence="1">
    <location>
        <begin position="29"/>
        <end position="48"/>
    </location>
</feature>
<feature type="compositionally biased region" description="Basic residues" evidence="1">
    <location>
        <begin position="97"/>
        <end position="109"/>
    </location>
</feature>
<proteinExistence type="predicted"/>